<dbReference type="InterPro" id="IPR018320">
    <property type="entry name" value="DNA_polymerase_1"/>
</dbReference>
<name>A0A432MM06_9BACT</name>
<comment type="catalytic activity">
    <reaction evidence="14 16">
        <text>DNA(n) + a 2'-deoxyribonucleoside 5'-triphosphate = DNA(n+1) + diphosphate</text>
        <dbReference type="Rhea" id="RHEA:22508"/>
        <dbReference type="Rhea" id="RHEA-COMP:17339"/>
        <dbReference type="Rhea" id="RHEA-COMP:17340"/>
        <dbReference type="ChEBI" id="CHEBI:33019"/>
        <dbReference type="ChEBI" id="CHEBI:61560"/>
        <dbReference type="ChEBI" id="CHEBI:173112"/>
        <dbReference type="EC" id="2.7.7.7"/>
    </reaction>
</comment>
<dbReference type="SMART" id="SM00482">
    <property type="entry name" value="POLAc"/>
    <property type="match status" value="1"/>
</dbReference>
<dbReference type="InterPro" id="IPR008918">
    <property type="entry name" value="HhH2"/>
</dbReference>
<dbReference type="NCBIfam" id="TIGR00593">
    <property type="entry name" value="pola"/>
    <property type="match status" value="1"/>
</dbReference>
<reference evidence="20 21" key="2">
    <citation type="submission" date="2019-01" db="EMBL/GenBank/DDBJ databases">
        <title>Tautonia sociabilis, a novel thermotolerant planctomycete of Isosphaeraceae family, isolated from a 4000 m deep subterranean habitat.</title>
        <authorList>
            <person name="Kovaleva O.L."/>
            <person name="Elcheninov A.G."/>
            <person name="Van Heerden E."/>
            <person name="Toshchakov S.V."/>
            <person name="Novikov A."/>
            <person name="Bonch-Osmolovskaya E.A."/>
            <person name="Kublanov I.V."/>
        </authorList>
    </citation>
    <scope>NUCLEOTIDE SEQUENCE [LARGE SCALE GENOMIC DNA]</scope>
    <source>
        <strain evidence="20 21">GM2012</strain>
    </source>
</reference>
<gene>
    <name evidence="16 20" type="primary">polA</name>
    <name evidence="20" type="ORF">TsocGM_09275</name>
</gene>
<dbReference type="GO" id="GO:0003677">
    <property type="term" value="F:DNA binding"/>
    <property type="evidence" value="ECO:0007669"/>
    <property type="project" value="UniProtKB-UniRule"/>
</dbReference>
<evidence type="ECO:0000256" key="1">
    <source>
        <dbReference type="ARBA" id="ARBA00007705"/>
    </source>
</evidence>
<keyword evidence="5 16" id="KW-0548">Nucleotidyltransferase</keyword>
<evidence type="ECO:0000259" key="19">
    <source>
        <dbReference type="SMART" id="SM00482"/>
    </source>
</evidence>
<dbReference type="PRINTS" id="PR00868">
    <property type="entry name" value="DNAPOLI"/>
</dbReference>
<keyword evidence="10 16" id="KW-0269">Exonuclease</keyword>
<dbReference type="CDD" id="cd09859">
    <property type="entry name" value="PIN_53EXO"/>
    <property type="match status" value="1"/>
</dbReference>
<dbReference type="AlphaFoldDB" id="A0A432MM06"/>
<keyword evidence="6 16" id="KW-0235">DNA replication</keyword>
<dbReference type="EMBL" id="RYZH01000014">
    <property type="protein sequence ID" value="RUL88118.1"/>
    <property type="molecule type" value="Genomic_DNA"/>
</dbReference>
<keyword evidence="8 16" id="KW-0227">DNA damage</keyword>
<dbReference type="GO" id="GO:0008409">
    <property type="term" value="F:5'-3' exonuclease activity"/>
    <property type="evidence" value="ECO:0007669"/>
    <property type="project" value="UniProtKB-UniRule"/>
</dbReference>
<keyword evidence="12 16" id="KW-0238">DNA-binding</keyword>
<dbReference type="CDD" id="cd08637">
    <property type="entry name" value="DNA_pol_A_pol_I_C"/>
    <property type="match status" value="1"/>
</dbReference>
<dbReference type="SUPFAM" id="SSF56672">
    <property type="entry name" value="DNA/RNA polymerases"/>
    <property type="match status" value="1"/>
</dbReference>
<dbReference type="InterPro" id="IPR036397">
    <property type="entry name" value="RNaseH_sf"/>
</dbReference>
<dbReference type="InterPro" id="IPR012337">
    <property type="entry name" value="RNaseH-like_sf"/>
</dbReference>
<keyword evidence="21" id="KW-1185">Reference proteome</keyword>
<keyword evidence="9 16" id="KW-0378">Hydrolase</keyword>
<evidence type="ECO:0000256" key="16">
    <source>
        <dbReference type="RuleBase" id="RU004460"/>
    </source>
</evidence>
<evidence type="ECO:0000256" key="9">
    <source>
        <dbReference type="ARBA" id="ARBA00022801"/>
    </source>
</evidence>
<dbReference type="Pfam" id="PF01612">
    <property type="entry name" value="DNA_pol_A_exo1"/>
    <property type="match status" value="1"/>
</dbReference>
<sequence length="898" mass="99049">MNDRPSLYLLDAYSIIYQVFHAIPLMTGPAGQPTNAVFGVFRDVLNLIRDRQPTAIAAAFDGSGKVFRSDLFEDYKANRSEMPDDLQPQIPLIRRVFEGFRIPVLLFEGAEADDVIATLARQAVDRGMDVFICTSDKDARQLLNEHVFIYNLRKQSVLDVAGLKADWGVSPGQVVDLLSLTGDAVDNVPGVPGIGIKTAAQLLAQFGTLDNLLENIAKVSGAKRKENLYTHADTARRARELIALKTDLAIEVDWDALTRDGVDHAALKALCIECGFHRFLDELGADSAKPPEDEWPVDRYQVVDTPETFRTFLSELEAQPRFSFDTETTGLDPLRAELVGMSFCWKPGEAFYLPVRGPAGSKTLDPAETIAALRPILSDPAREIVGQNIKYDLLVLGRLGVELSESITDTMVLSYLLESGERNHNLDELARRLLDHTMIPISSLIGKGKGQTTIDTVAVDRVAAYAGEDADAAWRLDAILTPKVREQGLWPLYADLERPLIAVLARMEAAGVAVDVALLNRLSAEFAERLSGIKTEIYELAGREFNISSAPQLRQVLFDELKLKPIKKTPGGEPSTDAEVLEALSNEHPLPRLIVQHRQLEKLKGTYLDALPALVHPDGRIHASFNQVVAATGRLSSSDPNLQNIPVRTEDGRQIRQAFVPGEPGWVLLTADYSQIELRILAHYSKDPELVRAFEEDRDIHRVVASRIFGVPEEEVTRDQRRMAKTVNFGVIYGLSAFGLAGRLGISQADAAAFIDAYFRQYEGVDRFITQTLEAAKAAGRVETILGRRRAISGIKNTTGRSRNLAERTAVNTVIQGSAADLIKRAMLEVDRRLRAEGMRSRMLLQIHDELVFEAPATELAPLAELVRKAMTSALELDVPLQVDLASGPNWLDVAPMA</sequence>
<evidence type="ECO:0000256" key="3">
    <source>
        <dbReference type="ARBA" id="ARBA00020311"/>
    </source>
</evidence>
<evidence type="ECO:0000256" key="14">
    <source>
        <dbReference type="ARBA" id="ARBA00049244"/>
    </source>
</evidence>
<dbReference type="InterPro" id="IPR036279">
    <property type="entry name" value="5-3_exonuclease_C_sf"/>
</dbReference>
<accession>A0A432MM06</accession>
<dbReference type="Pfam" id="PF01367">
    <property type="entry name" value="5_3_exonuc"/>
    <property type="match status" value="1"/>
</dbReference>
<dbReference type="PANTHER" id="PTHR10133:SF27">
    <property type="entry name" value="DNA POLYMERASE NU"/>
    <property type="match status" value="1"/>
</dbReference>
<feature type="domain" description="5'-3' exonuclease" evidence="18">
    <location>
        <begin position="3"/>
        <end position="260"/>
    </location>
</feature>
<dbReference type="SUPFAM" id="SSF47807">
    <property type="entry name" value="5' to 3' exonuclease, C-terminal subdomain"/>
    <property type="match status" value="1"/>
</dbReference>
<keyword evidence="13 16" id="KW-0234">DNA repair</keyword>
<evidence type="ECO:0000256" key="11">
    <source>
        <dbReference type="ARBA" id="ARBA00022932"/>
    </source>
</evidence>
<evidence type="ECO:0000313" key="21">
    <source>
        <dbReference type="Proteomes" id="UP000280296"/>
    </source>
</evidence>
<dbReference type="SMART" id="SM00474">
    <property type="entry name" value="35EXOc"/>
    <property type="match status" value="1"/>
</dbReference>
<dbReference type="CDD" id="cd09898">
    <property type="entry name" value="H3TH_53EXO"/>
    <property type="match status" value="1"/>
</dbReference>
<evidence type="ECO:0000256" key="10">
    <source>
        <dbReference type="ARBA" id="ARBA00022839"/>
    </source>
</evidence>
<dbReference type="GO" id="GO:0006261">
    <property type="term" value="P:DNA-templated DNA replication"/>
    <property type="evidence" value="ECO:0007669"/>
    <property type="project" value="UniProtKB-UniRule"/>
</dbReference>
<protein>
    <recommendedName>
        <fullName evidence="3 15">DNA polymerase I</fullName>
        <ecNumber evidence="2 15">2.7.7.7</ecNumber>
    </recommendedName>
</protein>
<evidence type="ECO:0000256" key="8">
    <source>
        <dbReference type="ARBA" id="ARBA00022763"/>
    </source>
</evidence>
<dbReference type="InterPro" id="IPR020045">
    <property type="entry name" value="DNA_polI_H3TH"/>
</dbReference>
<comment type="caution">
    <text evidence="20">The sequence shown here is derived from an EMBL/GenBank/DDBJ whole genome shotgun (WGS) entry which is preliminary data.</text>
</comment>
<dbReference type="FunFam" id="1.20.1060.10:FF:000001">
    <property type="entry name" value="DNA polymerase I"/>
    <property type="match status" value="1"/>
</dbReference>
<evidence type="ECO:0000256" key="12">
    <source>
        <dbReference type="ARBA" id="ARBA00023125"/>
    </source>
</evidence>
<dbReference type="SMART" id="SM00279">
    <property type="entry name" value="HhH2"/>
    <property type="match status" value="1"/>
</dbReference>
<dbReference type="SUPFAM" id="SSF53098">
    <property type="entry name" value="Ribonuclease H-like"/>
    <property type="match status" value="1"/>
</dbReference>
<evidence type="ECO:0000256" key="7">
    <source>
        <dbReference type="ARBA" id="ARBA00022722"/>
    </source>
</evidence>
<dbReference type="Gene3D" id="1.10.150.20">
    <property type="entry name" value="5' to 3' exonuclease, C-terminal subdomain"/>
    <property type="match status" value="2"/>
</dbReference>
<dbReference type="FunFam" id="1.10.150.20:FF:000002">
    <property type="entry name" value="DNA polymerase I"/>
    <property type="match status" value="1"/>
</dbReference>
<evidence type="ECO:0000256" key="15">
    <source>
        <dbReference type="NCBIfam" id="TIGR00593"/>
    </source>
</evidence>
<dbReference type="EC" id="2.7.7.7" evidence="2 15"/>
<dbReference type="InterPro" id="IPR002298">
    <property type="entry name" value="DNA_polymerase_A"/>
</dbReference>
<dbReference type="SUPFAM" id="SSF88723">
    <property type="entry name" value="PIN domain-like"/>
    <property type="match status" value="1"/>
</dbReference>
<dbReference type="Pfam" id="PF00476">
    <property type="entry name" value="DNA_pol_A"/>
    <property type="match status" value="1"/>
</dbReference>
<dbReference type="CDD" id="cd06139">
    <property type="entry name" value="DNA_polA_I_Ecoli_like_exo"/>
    <property type="match status" value="1"/>
</dbReference>
<dbReference type="InterPro" id="IPR020046">
    <property type="entry name" value="5-3_exonucl_a-hlix_arch_N"/>
</dbReference>
<dbReference type="InterPro" id="IPR043502">
    <property type="entry name" value="DNA/RNA_pol_sf"/>
</dbReference>
<organism evidence="20 21">
    <name type="scientific">Tautonia sociabilis</name>
    <dbReference type="NCBI Taxonomy" id="2080755"/>
    <lineage>
        <taxon>Bacteria</taxon>
        <taxon>Pseudomonadati</taxon>
        <taxon>Planctomycetota</taxon>
        <taxon>Planctomycetia</taxon>
        <taxon>Isosphaerales</taxon>
        <taxon>Isosphaeraceae</taxon>
        <taxon>Tautonia</taxon>
    </lineage>
</organism>
<dbReference type="GO" id="GO:0003887">
    <property type="term" value="F:DNA-directed DNA polymerase activity"/>
    <property type="evidence" value="ECO:0007669"/>
    <property type="project" value="UniProtKB-UniRule"/>
</dbReference>
<evidence type="ECO:0000256" key="4">
    <source>
        <dbReference type="ARBA" id="ARBA00022679"/>
    </source>
</evidence>
<dbReference type="Gene3D" id="3.40.50.1010">
    <property type="entry name" value="5'-nuclease"/>
    <property type="match status" value="1"/>
</dbReference>
<keyword evidence="7" id="KW-0540">Nuclease</keyword>
<dbReference type="Gene3D" id="3.30.70.370">
    <property type="match status" value="1"/>
</dbReference>
<keyword evidence="11 16" id="KW-0239">DNA-directed DNA polymerase</keyword>
<evidence type="ECO:0000259" key="18">
    <source>
        <dbReference type="SMART" id="SM00475"/>
    </source>
</evidence>
<dbReference type="SMART" id="SM00475">
    <property type="entry name" value="53EXOc"/>
    <property type="match status" value="1"/>
</dbReference>
<evidence type="ECO:0000256" key="6">
    <source>
        <dbReference type="ARBA" id="ARBA00022705"/>
    </source>
</evidence>
<dbReference type="GO" id="GO:0008408">
    <property type="term" value="F:3'-5' exonuclease activity"/>
    <property type="evidence" value="ECO:0007669"/>
    <property type="project" value="UniProtKB-UniRule"/>
</dbReference>
<feature type="domain" description="DNA-directed DNA polymerase family A palm" evidence="19">
    <location>
        <begin position="652"/>
        <end position="859"/>
    </location>
</feature>
<dbReference type="InterPro" id="IPR019760">
    <property type="entry name" value="DNA-dir_DNA_pol_A_CS"/>
</dbReference>
<dbReference type="Proteomes" id="UP000280296">
    <property type="component" value="Unassembled WGS sequence"/>
</dbReference>
<dbReference type="FunFam" id="1.10.150.20:FF:000003">
    <property type="entry name" value="DNA polymerase I"/>
    <property type="match status" value="1"/>
</dbReference>
<proteinExistence type="inferred from homology"/>
<evidence type="ECO:0000256" key="2">
    <source>
        <dbReference type="ARBA" id="ARBA00012417"/>
    </source>
</evidence>
<comment type="function">
    <text evidence="16">In addition to polymerase activity, this DNA polymerase exhibits 3'-5' and 5'-3' exonuclease activity.</text>
</comment>
<dbReference type="Gene3D" id="1.20.1060.10">
    <property type="entry name" value="Taq DNA Polymerase, Chain T, domain 4"/>
    <property type="match status" value="1"/>
</dbReference>
<evidence type="ECO:0000256" key="13">
    <source>
        <dbReference type="ARBA" id="ARBA00023204"/>
    </source>
</evidence>
<evidence type="ECO:0000313" key="20">
    <source>
        <dbReference type="EMBL" id="RUL88118.1"/>
    </source>
</evidence>
<dbReference type="PROSITE" id="PS00447">
    <property type="entry name" value="DNA_POLYMERASE_A"/>
    <property type="match status" value="1"/>
</dbReference>
<reference evidence="20 21" key="1">
    <citation type="submission" date="2018-12" db="EMBL/GenBank/DDBJ databases">
        <authorList>
            <person name="Toschakov S.V."/>
        </authorList>
    </citation>
    <scope>NUCLEOTIDE SEQUENCE [LARGE SCALE GENOMIC DNA]</scope>
    <source>
        <strain evidence="20 21">GM2012</strain>
    </source>
</reference>
<dbReference type="OrthoDB" id="9806424at2"/>
<keyword evidence="4 16" id="KW-0808">Transferase</keyword>
<dbReference type="NCBIfam" id="NF004397">
    <property type="entry name" value="PRK05755.1"/>
    <property type="match status" value="1"/>
</dbReference>
<dbReference type="InterPro" id="IPR029060">
    <property type="entry name" value="PIN-like_dom_sf"/>
</dbReference>
<dbReference type="GO" id="GO:0006302">
    <property type="term" value="P:double-strand break repair"/>
    <property type="evidence" value="ECO:0007669"/>
    <property type="project" value="TreeGrafter"/>
</dbReference>
<feature type="domain" description="3'-5' exonuclease" evidence="17">
    <location>
        <begin position="300"/>
        <end position="485"/>
    </location>
</feature>
<evidence type="ECO:0000256" key="5">
    <source>
        <dbReference type="ARBA" id="ARBA00022695"/>
    </source>
</evidence>
<dbReference type="Pfam" id="PF02739">
    <property type="entry name" value="5_3_exonuc_N"/>
    <property type="match status" value="1"/>
</dbReference>
<dbReference type="PANTHER" id="PTHR10133">
    <property type="entry name" value="DNA POLYMERASE I"/>
    <property type="match status" value="1"/>
</dbReference>
<dbReference type="InterPro" id="IPR001098">
    <property type="entry name" value="DNA-dir_DNA_pol_A_palm_dom"/>
</dbReference>
<dbReference type="RefSeq" id="WP_126725027.1">
    <property type="nucleotide sequence ID" value="NZ_RYZH01000014.1"/>
</dbReference>
<evidence type="ECO:0000259" key="17">
    <source>
        <dbReference type="SMART" id="SM00474"/>
    </source>
</evidence>
<comment type="similarity">
    <text evidence="1 16">Belongs to the DNA polymerase type-A family.</text>
</comment>
<dbReference type="InterPro" id="IPR002421">
    <property type="entry name" value="5-3_exonuclease"/>
</dbReference>
<dbReference type="Gene3D" id="3.30.420.10">
    <property type="entry name" value="Ribonuclease H-like superfamily/Ribonuclease H"/>
    <property type="match status" value="1"/>
</dbReference>
<dbReference type="InterPro" id="IPR002562">
    <property type="entry name" value="3'-5'_exonuclease_dom"/>
</dbReference>